<gene>
    <name evidence="4" type="ORF">E3Q10_01626</name>
    <name evidence="3" type="ORF">E3Q17_01381</name>
    <name evidence="2" type="ORF">E3Q22_01605</name>
</gene>
<dbReference type="EMBL" id="SPRO01000012">
    <property type="protein sequence ID" value="TIC31481.1"/>
    <property type="molecule type" value="Genomic_DNA"/>
</dbReference>
<evidence type="ECO:0000313" key="7">
    <source>
        <dbReference type="Proteomes" id="UP000310685"/>
    </source>
</evidence>
<evidence type="ECO:0000313" key="4">
    <source>
        <dbReference type="EMBL" id="TIC31481.1"/>
    </source>
</evidence>
<evidence type="ECO:0000313" key="2">
    <source>
        <dbReference type="EMBL" id="TIB80954.1"/>
    </source>
</evidence>
<protein>
    <submittedName>
        <fullName evidence="4">Uncharacterized protein</fullName>
    </submittedName>
</protein>
<feature type="compositionally biased region" description="Low complexity" evidence="1">
    <location>
        <begin position="119"/>
        <end position="132"/>
    </location>
</feature>
<evidence type="ECO:0000313" key="3">
    <source>
        <dbReference type="EMBL" id="TIC02522.1"/>
    </source>
</evidence>
<reference evidence="5 6" key="1">
    <citation type="submission" date="2019-03" db="EMBL/GenBank/DDBJ databases">
        <title>Sequencing 25 genomes of Wallemia mellicola.</title>
        <authorList>
            <person name="Gostincar C."/>
        </authorList>
    </citation>
    <scope>NUCLEOTIDE SEQUENCE [LARGE SCALE GENOMIC DNA]</scope>
    <source>
        <strain evidence="3 6">EXF-1262</strain>
        <strain evidence="2 7">EXF-6152</strain>
        <strain evidence="4 5">EXF-8738</strain>
    </source>
</reference>
<evidence type="ECO:0000313" key="6">
    <source>
        <dbReference type="Proteomes" id="UP000307169"/>
    </source>
</evidence>
<feature type="region of interest" description="Disordered" evidence="1">
    <location>
        <begin position="79"/>
        <end position="152"/>
    </location>
</feature>
<dbReference type="Proteomes" id="UP000307169">
    <property type="component" value="Unassembled WGS sequence"/>
</dbReference>
<dbReference type="EMBL" id="SPRC01000012">
    <property type="protein sequence ID" value="TIB80954.1"/>
    <property type="molecule type" value="Genomic_DNA"/>
</dbReference>
<name>A0A4T0NBB2_9BASI</name>
<dbReference type="AlphaFoldDB" id="A0A4T0NBB2"/>
<dbReference type="EMBL" id="SPRH01000011">
    <property type="protein sequence ID" value="TIC02522.1"/>
    <property type="molecule type" value="Genomic_DNA"/>
</dbReference>
<dbReference type="Proteomes" id="UP000305647">
    <property type="component" value="Unassembled WGS sequence"/>
</dbReference>
<accession>A0A4T0NBB2</accession>
<organism evidence="4 5">
    <name type="scientific">Wallemia mellicola</name>
    <dbReference type="NCBI Taxonomy" id="1708541"/>
    <lineage>
        <taxon>Eukaryota</taxon>
        <taxon>Fungi</taxon>
        <taxon>Dikarya</taxon>
        <taxon>Basidiomycota</taxon>
        <taxon>Wallemiomycotina</taxon>
        <taxon>Wallemiomycetes</taxon>
        <taxon>Wallemiales</taxon>
        <taxon>Wallemiaceae</taxon>
        <taxon>Wallemia</taxon>
    </lineage>
</organism>
<evidence type="ECO:0000256" key="1">
    <source>
        <dbReference type="SAM" id="MobiDB-lite"/>
    </source>
</evidence>
<evidence type="ECO:0000313" key="5">
    <source>
        <dbReference type="Proteomes" id="UP000305647"/>
    </source>
</evidence>
<sequence>MSRSVQLAVGISYTTNQNKRINYKSVDIPFNINVGDEWTEEDIIQRFKPRINLTSNVVSNTTVSVNGEPSNLTANIINKGNKKRSANGSQKRVVKPRNVGQPMTTRGKDKGKAKEMTQSTSADNSDSDSSNLTPPPPIIPATKDKPERIKKSTKTALATNAKLLAEDEIVSKHWKEFSHKTSADMIYLSEKTIPLSKAYFGETALEKQTNRQTHLVYKDDAIILLVQPNSTDVRLARIVSFDSLRAVRVRESKSRKPIFGFQLKKGTKVLNFLKLYGFNDDDWIHLFPNVNHELFLPDYESKLVYSLKVNAKKLDIDLEKLSDDQVTSIQKKLL</sequence>
<dbReference type="Proteomes" id="UP000310685">
    <property type="component" value="Unassembled WGS sequence"/>
</dbReference>
<proteinExistence type="predicted"/>
<feature type="compositionally biased region" description="Basic and acidic residues" evidence="1">
    <location>
        <begin position="106"/>
        <end position="115"/>
    </location>
</feature>
<comment type="caution">
    <text evidence="4">The sequence shown here is derived from an EMBL/GenBank/DDBJ whole genome shotgun (WGS) entry which is preliminary data.</text>
</comment>